<accession>A0ABP8BME1</accession>
<evidence type="ECO:0000313" key="2">
    <source>
        <dbReference type="Proteomes" id="UP001501772"/>
    </source>
</evidence>
<dbReference type="RefSeq" id="WP_344852909.1">
    <property type="nucleotide sequence ID" value="NZ_BAABBY010000009.1"/>
</dbReference>
<reference evidence="2" key="1">
    <citation type="journal article" date="2019" name="Int. J. Syst. Evol. Microbiol.">
        <title>The Global Catalogue of Microorganisms (GCM) 10K type strain sequencing project: providing services to taxonomists for standard genome sequencing and annotation.</title>
        <authorList>
            <consortium name="The Broad Institute Genomics Platform"/>
            <consortium name="The Broad Institute Genome Sequencing Center for Infectious Disease"/>
            <person name="Wu L."/>
            <person name="Ma J."/>
        </authorList>
    </citation>
    <scope>NUCLEOTIDE SEQUENCE [LARGE SCALE GENOMIC DNA]</scope>
    <source>
        <strain evidence="2">JCM 17626</strain>
    </source>
</reference>
<protein>
    <submittedName>
        <fullName evidence="1">Uncharacterized protein</fullName>
    </submittedName>
</protein>
<organism evidence="1 2">
    <name type="scientific">Pedobacter jeongneungensis</name>
    <dbReference type="NCBI Taxonomy" id="947309"/>
    <lineage>
        <taxon>Bacteria</taxon>
        <taxon>Pseudomonadati</taxon>
        <taxon>Bacteroidota</taxon>
        <taxon>Sphingobacteriia</taxon>
        <taxon>Sphingobacteriales</taxon>
        <taxon>Sphingobacteriaceae</taxon>
        <taxon>Pedobacter</taxon>
    </lineage>
</organism>
<dbReference type="Proteomes" id="UP001501772">
    <property type="component" value="Unassembled WGS sequence"/>
</dbReference>
<name>A0ABP8BME1_9SPHI</name>
<comment type="caution">
    <text evidence="1">The sequence shown here is derived from an EMBL/GenBank/DDBJ whole genome shotgun (WGS) entry which is preliminary data.</text>
</comment>
<gene>
    <name evidence="1" type="ORF">GCM10022289_37030</name>
</gene>
<proteinExistence type="predicted"/>
<keyword evidence="2" id="KW-1185">Reference proteome</keyword>
<dbReference type="EMBL" id="BAABBY010000009">
    <property type="protein sequence ID" value="GAA4210152.1"/>
    <property type="molecule type" value="Genomic_DNA"/>
</dbReference>
<sequence length="359" mass="40788">MKRIQILALLILLIFSKTAFPQVLIEFNKITYNPDFFNNSGCSTYNRFGPNPVAVNGYNIRTVGGTLYTWNAPKDLSLYAWGNTETGQRTNAVVSVEYPFLANKTYLVEIYGMNDHNWNNWVVPKDHYNAVFWFKLENNPQILTTASNPCEESYSPVEKSVGRYSKLIADPAIAFEMKTYSVKFSPLENRSALKIFFDSSPVDPKVIIDNIFRLRNIKIVEMPYEEDSRYTAAYENVPRDLRIGEAYNISVEQPLVGGGGTVVRPIIISPNQWLSNSNGIGYHVNLSSIIPNLYVSNGVELSIHEPWNGVGRPTRGEYFPVPKNYKNTYFTFILENHDVIINTDNLPTTSVEFSLSYNP</sequence>
<evidence type="ECO:0000313" key="1">
    <source>
        <dbReference type="EMBL" id="GAA4210152.1"/>
    </source>
</evidence>